<reference evidence="4" key="1">
    <citation type="journal article" date="2014" name="Genome Biol. Evol.">
        <title>Comparative genomic analysis of malaria mosquito vector-associated novel pathogen Elizabethkingia anophelis.</title>
        <authorList>
            <person name="Teo J."/>
            <person name="Tan S.Y."/>
            <person name="Liu Y."/>
            <person name="Tay M."/>
            <person name="Ding Y."/>
            <person name="Li Y."/>
            <person name="Kjelleberg S."/>
            <person name="Givskov M."/>
            <person name="Lin R.T."/>
            <person name="Yang L."/>
        </authorList>
    </citation>
    <scope>NUCLEOTIDE SEQUENCE</scope>
</reference>
<keyword evidence="1" id="KW-0233">DNA recombination</keyword>
<sequence length="397" mass="46706">MPNGCSYANLFIFPNPKKVSPKDAMKQKWYVGCKFYDPIYSDKYPKGYFWRKMGLAEFKDYKERLKAANILLDEMQRALDKCYNPIPEVRKFQPIDEGDYSPDLYLIEALELAFKDHAENITKEYAAGIKSNLKKIKPIIVKLKYDYLKIRDTELKHVKKILDNCILSSYSYNKYKIHLSTLFNILCANSCLIQNPCEYIPVKNHIKKDKKILTKDQFDEIYNFLLDRYPDYANYCQIFHMSGCRSTELLGIKRSEVNIEKQEFIITVKKRSSHIRETRAIIPEALPFWKIQVDKCLFEDDYLFGVGFSPELRDGPITHDLPGKYWKRYIQKKFNIDITFYPLKHLFLDKIAELYGIEAAQGMAGHLNGKTTEIYAIYNKKRELEKLKKISLEIGDM</sequence>
<dbReference type="Pfam" id="PF00589">
    <property type="entry name" value="Phage_integrase"/>
    <property type="match status" value="1"/>
</dbReference>
<dbReference type="InterPro" id="IPR002104">
    <property type="entry name" value="Integrase_catalytic"/>
</dbReference>
<reference evidence="4" key="4">
    <citation type="journal article" date="2016" name="Sci. Rep.">
        <title>Genomic epidemiology and global diversity of the emerging bacterial pathogen Elizabethkingia anophelis.</title>
        <authorList>
            <person name="Breurec S."/>
            <person name="Criscuolo A."/>
            <person name="Diancourt L."/>
            <person name="Rendueles O."/>
            <person name="Vandenbogaert M."/>
            <person name="Passet V."/>
            <person name="Caro V."/>
            <person name="Rocha E.P."/>
            <person name="Touchon M."/>
            <person name="Brisse S."/>
        </authorList>
    </citation>
    <scope>NUCLEOTIDE SEQUENCE</scope>
</reference>
<reference evidence="4" key="6">
    <citation type="journal article" date="2017" name="Nat. Commun.">
        <title>Evolutionary dynamics and genomic features of the Elizabethkingia anophelis 2015 to 2016 Wisconsin outbreak strain.</title>
        <authorList>
            <person name="Perrin A."/>
            <person name="Larsonneur E."/>
            <person name="Nicholson A.C."/>
            <person name="Edwards D.J."/>
            <person name="Gundlach K.M."/>
            <person name="Whitney A.M."/>
            <person name="Gulvik C.A."/>
            <person name="Bell M.E."/>
            <person name="Rendueles O."/>
            <person name="Cury J."/>
            <person name="Hugon P."/>
            <person name="Clermont D."/>
            <person name="Enouf V."/>
            <person name="Loparev V."/>
            <person name="Juieng P."/>
            <person name="Monson T."/>
            <person name="Warshauer D."/>
            <person name="Elbadawi L.I."/>
            <person name="Walters M.S."/>
            <person name="Crist M.B."/>
            <person name="Noble-Wang J."/>
            <person name="Borlaug G."/>
            <person name="Rocha E.P.C."/>
            <person name="Criscuolo A."/>
            <person name="Touchon M."/>
            <person name="Davis J.P."/>
            <person name="Holt K.E."/>
            <person name="McQuiston J.R."/>
            <person name="Brisse S."/>
        </authorList>
    </citation>
    <scope>NUCLEOTIDE SEQUENCE</scope>
</reference>
<reference evidence="4" key="3">
    <citation type="journal article" date="2016" name="Genome Announc.">
        <title>Complete Genome Sequences of Four Strains from the 2015-2016 Elizabethkingia anophelis Outbreak.</title>
        <authorList>
            <person name="Nicholson A.C."/>
            <person name="Whitney A.M."/>
            <person name="Emery B.D."/>
            <person name="Bell M.E."/>
            <person name="Gartin J.T."/>
            <person name="Humrighouse B.W."/>
            <person name="Loparev V.N."/>
            <person name="Batra D."/>
            <person name="Sheth M."/>
            <person name="Rowe L.A."/>
            <person name="Juieng P."/>
            <person name="Knipe K."/>
            <person name="Gulvik C."/>
            <person name="McQuiston J.R."/>
        </authorList>
    </citation>
    <scope>NUCLEOTIDE SEQUENCE</scope>
</reference>
<evidence type="ECO:0000313" key="3">
    <source>
        <dbReference type="EMBL" id="DAC75623.1"/>
    </source>
</evidence>
<gene>
    <name evidence="4" type="primary">ICEEaIII(4)_As1_119_1312</name>
    <name evidence="5" type="synonym">ICEEaIII(18)_EM361-97_120_1313</name>
    <name evidence="3" type="synonym">ICEEaIII(2)_R26_77240_76047</name>
</gene>
<accession>A0A455ZFV4</accession>
<dbReference type="InterPro" id="IPR011010">
    <property type="entry name" value="DNA_brk_join_enz"/>
</dbReference>
<protein>
    <recommendedName>
        <fullName evidence="2">Tyr recombinase domain-containing protein</fullName>
    </recommendedName>
</protein>
<dbReference type="GO" id="GO:0015074">
    <property type="term" value="P:DNA integration"/>
    <property type="evidence" value="ECO:0007669"/>
    <property type="project" value="InterPro"/>
</dbReference>
<evidence type="ECO:0000259" key="2">
    <source>
        <dbReference type="Pfam" id="PF00589"/>
    </source>
</evidence>
<dbReference type="GO" id="GO:0003677">
    <property type="term" value="F:DNA binding"/>
    <property type="evidence" value="ECO:0007669"/>
    <property type="project" value="InterPro"/>
</dbReference>
<reference evidence="4" key="2">
    <citation type="journal article" date="2014" name="PLoS ONE">
        <title>Insights from the genome annotation of Elizabethkingia anophelis from the malaria vector Anopheles gambiae.</title>
        <authorList>
            <person name="Kukutla P."/>
            <person name="Lindberg B.G."/>
            <person name="Pei D."/>
            <person name="Rayl M."/>
            <person name="Yu W."/>
            <person name="Steritz M."/>
            <person name="Faye I."/>
            <person name="Xu J."/>
        </authorList>
    </citation>
    <scope>NUCLEOTIDE SEQUENCE</scope>
</reference>
<dbReference type="EMBL" id="BK010621">
    <property type="protein sequence ID" value="DAC76272.1"/>
    <property type="molecule type" value="Genomic_DNA"/>
</dbReference>
<dbReference type="SUPFAM" id="SSF56349">
    <property type="entry name" value="DNA breaking-rejoining enzymes"/>
    <property type="match status" value="1"/>
</dbReference>
<evidence type="ECO:0000313" key="4">
    <source>
        <dbReference type="EMBL" id="DAC75652.1"/>
    </source>
</evidence>
<feature type="domain" description="Tyr recombinase" evidence="2">
    <location>
        <begin position="212"/>
        <end position="380"/>
    </location>
</feature>
<reference evidence="4" key="7">
    <citation type="journal article" date="2017" name="Sci. Rep.">
        <title>Genomic features, phylogenetic relationships, and comparative genomics of Elizabethkingia anophelis strain EM361-97 isolated in Taiwan.</title>
        <authorList>
            <person name="Lin J.N."/>
            <person name="Lai C.H."/>
            <person name="Yang C.H."/>
            <person name="Huang Y.H."/>
            <person name="Lin H.H."/>
        </authorList>
    </citation>
    <scope>NUCLEOTIDE SEQUENCE</scope>
</reference>
<dbReference type="AlphaFoldDB" id="A0A455ZFV4"/>
<evidence type="ECO:0000313" key="5">
    <source>
        <dbReference type="EMBL" id="DAC76272.1"/>
    </source>
</evidence>
<dbReference type="Gene3D" id="1.10.443.10">
    <property type="entry name" value="Intergrase catalytic core"/>
    <property type="match status" value="1"/>
</dbReference>
<reference evidence="4" key="5">
    <citation type="journal article" date="2017" name="Genome Announc.">
        <title>Complete Circularized Genome Sequences of Four Strains of Elizabethkingia anophelis, Including Two Novel Strains Isolated from Wild-Caught Anopheles sinensis.</title>
        <authorList>
            <person name="Pei D."/>
            <person name="Nicholson A.C."/>
            <person name="Jiang J."/>
            <person name="Chen H."/>
            <person name="Whitney A.M."/>
            <person name="Villarma A."/>
            <person name="Bell M."/>
            <person name="Humrighouse B."/>
            <person name="Rowe L.A."/>
            <person name="Sheth M."/>
            <person name="Batra D."/>
            <person name="Juieng P."/>
            <person name="Loparev V.N."/>
            <person name="McQuiston J.R."/>
            <person name="Lan Y."/>
            <person name="Ma Y."/>
            <person name="Xu J."/>
        </authorList>
    </citation>
    <scope>NUCLEOTIDE SEQUENCE</scope>
</reference>
<evidence type="ECO:0000256" key="1">
    <source>
        <dbReference type="ARBA" id="ARBA00023172"/>
    </source>
</evidence>
<proteinExistence type="predicted"/>
<dbReference type="InterPro" id="IPR013762">
    <property type="entry name" value="Integrase-like_cat_sf"/>
</dbReference>
<dbReference type="EMBL" id="BK010609">
    <property type="protein sequence ID" value="DAC75652.1"/>
    <property type="molecule type" value="Genomic_DNA"/>
</dbReference>
<reference evidence="4" key="8">
    <citation type="journal article" date="2018" name="J. ISSAAS">
        <title>In Silico Identification of Three Types of Integrative and Conjugative Elements (ICEs) in Elizabethkingia anophelis Strains Isolated from Around the World.</title>
        <authorList>
            <person name="Xu J."/>
            <person name="Pei D."/>
            <person name="Nicholson A."/>
            <person name="Lan Y."/>
            <person name="Xia Q."/>
        </authorList>
    </citation>
    <scope>NUCLEOTIDE SEQUENCE</scope>
</reference>
<dbReference type="EMBL" id="BK010607">
    <property type="protein sequence ID" value="DAC75623.1"/>
    <property type="molecule type" value="Genomic_DNA"/>
</dbReference>
<name>A0A455ZFV4_9FLAO</name>
<dbReference type="GO" id="GO:0006310">
    <property type="term" value="P:DNA recombination"/>
    <property type="evidence" value="ECO:0007669"/>
    <property type="project" value="UniProtKB-KW"/>
</dbReference>
<organism evidence="4">
    <name type="scientific">Elizabethkingia anophelis</name>
    <dbReference type="NCBI Taxonomy" id="1117645"/>
    <lineage>
        <taxon>Bacteria</taxon>
        <taxon>Pseudomonadati</taxon>
        <taxon>Bacteroidota</taxon>
        <taxon>Flavobacteriia</taxon>
        <taxon>Flavobacteriales</taxon>
        <taxon>Weeksellaceae</taxon>
        <taxon>Elizabethkingia</taxon>
    </lineage>
</organism>